<dbReference type="GO" id="GO:0005783">
    <property type="term" value="C:endoplasmic reticulum"/>
    <property type="evidence" value="ECO:0007669"/>
    <property type="project" value="TreeGrafter"/>
</dbReference>
<sequence>MGLKHLRLAILLTQLAILVHATPLDSHASSEGRGLWDILLRRDARPSQFSPKVFIISMFDPEAQIWYEAAGMPGSFGNLLAVNITVPGLSPRYPQVHCIADGSVCQVTTCEAEINAASTLTALTLSTLFNLKKTYFLIGGIGGINPKQGTLADVAFPKYAVQVALQYEIDAREIPQDFSTGYFSFGTDAPNEYPLSIYGTEVFEVNEALRDIAVSYARTVKLNDSTDAIAYRTSYNSDDQSYNKALRTPSIITCDVATSDAWFSGRMLGEAFENTTTLLTNGSATYCITAMEDNATLAALLRASMRSTVDFSRIIIMRSGSNFDRQPPNSSAIHNLIYANQGGFVPAIENLFIAGNPIVKGILADWTLSFEKGIAPTNYVGDIFRTLGGNPDFGPGEMEFGVVIGPDFEKL</sequence>
<dbReference type="Proteomes" id="UP000887226">
    <property type="component" value="Unassembled WGS sequence"/>
</dbReference>
<keyword evidence="1" id="KW-0732">Signal</keyword>
<proteinExistence type="predicted"/>
<organism evidence="2 3">
    <name type="scientific">Calycina marina</name>
    <dbReference type="NCBI Taxonomy" id="1763456"/>
    <lineage>
        <taxon>Eukaryota</taxon>
        <taxon>Fungi</taxon>
        <taxon>Dikarya</taxon>
        <taxon>Ascomycota</taxon>
        <taxon>Pezizomycotina</taxon>
        <taxon>Leotiomycetes</taxon>
        <taxon>Helotiales</taxon>
        <taxon>Pezizellaceae</taxon>
        <taxon>Calycina</taxon>
    </lineage>
</organism>
<feature type="signal peptide" evidence="1">
    <location>
        <begin position="1"/>
        <end position="21"/>
    </location>
</feature>
<feature type="chain" id="PRO_5040376713" evidence="1">
    <location>
        <begin position="22"/>
        <end position="411"/>
    </location>
</feature>
<dbReference type="AlphaFoldDB" id="A0A9P8CJ27"/>
<dbReference type="InterPro" id="IPR009486">
    <property type="entry name" value="Pur_nuclsid_perm"/>
</dbReference>
<evidence type="ECO:0000313" key="3">
    <source>
        <dbReference type="Proteomes" id="UP000887226"/>
    </source>
</evidence>
<evidence type="ECO:0000313" key="2">
    <source>
        <dbReference type="EMBL" id="KAG9249059.1"/>
    </source>
</evidence>
<gene>
    <name evidence="2" type="ORF">BJ878DRAFT_579671</name>
</gene>
<name>A0A9P8CJ27_9HELO</name>
<comment type="caution">
    <text evidence="2">The sequence shown here is derived from an EMBL/GenBank/DDBJ whole genome shotgun (WGS) entry which is preliminary data.</text>
</comment>
<evidence type="ECO:0000256" key="1">
    <source>
        <dbReference type="SAM" id="SignalP"/>
    </source>
</evidence>
<keyword evidence="3" id="KW-1185">Reference proteome</keyword>
<reference evidence="2" key="1">
    <citation type="journal article" date="2021" name="IMA Fungus">
        <title>Genomic characterization of three marine fungi, including Emericellopsis atlantica sp. nov. with signatures of a generalist lifestyle and marine biomass degradation.</title>
        <authorList>
            <person name="Hagestad O.C."/>
            <person name="Hou L."/>
            <person name="Andersen J.H."/>
            <person name="Hansen E.H."/>
            <person name="Altermark B."/>
            <person name="Li C."/>
            <person name="Kuhnert E."/>
            <person name="Cox R.J."/>
            <person name="Crous P.W."/>
            <person name="Spatafora J.W."/>
            <person name="Lail K."/>
            <person name="Amirebrahimi M."/>
            <person name="Lipzen A."/>
            <person name="Pangilinan J."/>
            <person name="Andreopoulos W."/>
            <person name="Hayes R.D."/>
            <person name="Ng V."/>
            <person name="Grigoriev I.V."/>
            <person name="Jackson S.A."/>
            <person name="Sutton T.D.S."/>
            <person name="Dobson A.D.W."/>
            <person name="Rama T."/>
        </authorList>
    </citation>
    <scope>NUCLEOTIDE SEQUENCE</scope>
    <source>
        <strain evidence="2">TRa3180A</strain>
    </source>
</reference>
<accession>A0A9P8CJ27</accession>
<dbReference type="Pfam" id="PF06516">
    <property type="entry name" value="NUP"/>
    <property type="match status" value="1"/>
</dbReference>
<dbReference type="GO" id="GO:0055085">
    <property type="term" value="P:transmembrane transport"/>
    <property type="evidence" value="ECO:0007669"/>
    <property type="project" value="InterPro"/>
</dbReference>
<dbReference type="PANTHER" id="PTHR38643:SF1">
    <property type="entry name" value="PURINE NUCLEOSIDE PERMEASE C285.05-RELATED"/>
    <property type="match status" value="1"/>
</dbReference>
<protein>
    <submittedName>
        <fullName evidence="2">Purine nucleoside permease-domain-containing protein</fullName>
    </submittedName>
</protein>
<dbReference type="EMBL" id="MU253739">
    <property type="protein sequence ID" value="KAG9249059.1"/>
    <property type="molecule type" value="Genomic_DNA"/>
</dbReference>
<dbReference type="PANTHER" id="PTHR38643">
    <property type="entry name" value="PURINE NUCLEOSIDE PERMEASE C285.05-RELATED"/>
    <property type="match status" value="1"/>
</dbReference>
<dbReference type="OrthoDB" id="2331083at2759"/>